<keyword evidence="7" id="KW-0552">Olfaction</keyword>
<dbReference type="PRINTS" id="PR00237">
    <property type="entry name" value="GPCRRHODOPSN"/>
</dbReference>
<dbReference type="PROSITE" id="PS50262">
    <property type="entry name" value="G_PROTEIN_RECEP_F1_2"/>
    <property type="match status" value="1"/>
</dbReference>
<feature type="transmembrane region" description="Helical" evidence="7">
    <location>
        <begin position="204"/>
        <end position="225"/>
    </location>
</feature>
<feature type="transmembrane region" description="Helical" evidence="7">
    <location>
        <begin position="56"/>
        <end position="79"/>
    </location>
</feature>
<dbReference type="AlphaFoldDB" id="A0A3B3Z980"/>
<evidence type="ECO:0000256" key="5">
    <source>
        <dbReference type="ARBA" id="ARBA00023224"/>
    </source>
</evidence>
<dbReference type="PANTHER" id="PTHR26451:SF860">
    <property type="entry name" value="ODORANT RECEPTOR-RELATED"/>
    <property type="match status" value="1"/>
</dbReference>
<feature type="domain" description="G-protein coupled receptors family 1 profile" evidence="8">
    <location>
        <begin position="37"/>
        <end position="247"/>
    </location>
</feature>
<dbReference type="PANTHER" id="PTHR26451">
    <property type="entry name" value="G_PROTEIN_RECEP_F1_2 DOMAIN-CONTAINING PROTEIN"/>
    <property type="match status" value="1"/>
</dbReference>
<keyword evidence="6" id="KW-0297">G-protein coupled receptor</keyword>
<dbReference type="Gene3D" id="1.20.1070.10">
    <property type="entry name" value="Rhodopsin 7-helix transmembrane proteins"/>
    <property type="match status" value="1"/>
</dbReference>
<dbReference type="GO" id="GO:0005549">
    <property type="term" value="F:odorant binding"/>
    <property type="evidence" value="ECO:0007669"/>
    <property type="project" value="TreeGrafter"/>
</dbReference>
<dbReference type="Pfam" id="PF13853">
    <property type="entry name" value="7tm_4"/>
    <property type="match status" value="1"/>
</dbReference>
<accession>A0A3B3Z980</accession>
<sequence length="291" mass="32739">MNFSVSTLHLDGVAQLYEHRLWLAFLFLLLYVFVMLSDSLVVYIVCSQRRLHQPMYVFVVAVLVNSAVGSTSIYPKLLWDLVQGCRVVQVSRLACLCQAFLTGSLGSSSFMLLSAMAFDRYLSICRPMRYAALMSPYTVTALLLVCWMLPACRVAGAMFLSSRLPICYTQVTRIYCDTYTFISMSCGGASTRISNMYGLMSATITIFLPVTFVLFSYGRILVICLKRSRTFSTKALNTCLPHILVFMNFSLTASTELLHRLVPKMGHILTSLKSPSFSKMIFLWPHAFSKT</sequence>
<dbReference type="InterPro" id="IPR000276">
    <property type="entry name" value="GPCR_Rhodpsn"/>
</dbReference>
<keyword evidence="10" id="KW-1185">Reference proteome</keyword>
<reference evidence="9" key="1">
    <citation type="submission" date="2025-08" db="UniProtKB">
        <authorList>
            <consortium name="Ensembl"/>
        </authorList>
    </citation>
    <scope>IDENTIFICATION</scope>
</reference>
<evidence type="ECO:0000313" key="9">
    <source>
        <dbReference type="Ensembl" id="ENSPMGP00000001148.1"/>
    </source>
</evidence>
<evidence type="ECO:0000256" key="7">
    <source>
        <dbReference type="RuleBase" id="RU363047"/>
    </source>
</evidence>
<dbReference type="PROSITE" id="PS00237">
    <property type="entry name" value="G_PROTEIN_RECEP_F1_1"/>
    <property type="match status" value="1"/>
</dbReference>
<feature type="transmembrane region" description="Helical" evidence="7">
    <location>
        <begin position="130"/>
        <end position="150"/>
    </location>
</feature>
<evidence type="ECO:0000256" key="3">
    <source>
        <dbReference type="ARBA" id="ARBA00022989"/>
    </source>
</evidence>
<evidence type="ECO:0000256" key="6">
    <source>
        <dbReference type="RuleBase" id="RU000688"/>
    </source>
</evidence>
<dbReference type="GO" id="GO:0005886">
    <property type="term" value="C:plasma membrane"/>
    <property type="evidence" value="ECO:0007669"/>
    <property type="project" value="UniProtKB-SubCell"/>
</dbReference>
<reference evidence="9" key="2">
    <citation type="submission" date="2025-09" db="UniProtKB">
        <authorList>
            <consortium name="Ensembl"/>
        </authorList>
    </citation>
    <scope>IDENTIFICATION</scope>
</reference>
<feature type="transmembrane region" description="Helical" evidence="7">
    <location>
        <begin position="99"/>
        <end position="118"/>
    </location>
</feature>
<keyword evidence="7" id="KW-1003">Cell membrane</keyword>
<feature type="transmembrane region" description="Helical" evidence="7">
    <location>
        <begin position="20"/>
        <end position="44"/>
    </location>
</feature>
<keyword evidence="3 7" id="KW-1133">Transmembrane helix</keyword>
<dbReference type="Ensembl" id="ENSPMGT00000001212.1">
    <property type="protein sequence ID" value="ENSPMGP00000001148.1"/>
    <property type="gene ID" value="ENSPMGG00000001036.1"/>
</dbReference>
<comment type="similarity">
    <text evidence="6">Belongs to the G-protein coupled receptor 1 family.</text>
</comment>
<dbReference type="InterPro" id="IPR052921">
    <property type="entry name" value="GPCR1_Superfamily_Member"/>
</dbReference>
<keyword evidence="7" id="KW-0716">Sensory transduction</keyword>
<evidence type="ECO:0000256" key="2">
    <source>
        <dbReference type="ARBA" id="ARBA00022692"/>
    </source>
</evidence>
<organism evidence="9 10">
    <name type="scientific">Periophthalmus magnuspinnatus</name>
    <dbReference type="NCBI Taxonomy" id="409849"/>
    <lineage>
        <taxon>Eukaryota</taxon>
        <taxon>Metazoa</taxon>
        <taxon>Chordata</taxon>
        <taxon>Craniata</taxon>
        <taxon>Vertebrata</taxon>
        <taxon>Euteleostomi</taxon>
        <taxon>Actinopterygii</taxon>
        <taxon>Neopterygii</taxon>
        <taxon>Teleostei</taxon>
        <taxon>Neoteleostei</taxon>
        <taxon>Acanthomorphata</taxon>
        <taxon>Gobiaria</taxon>
        <taxon>Gobiiformes</taxon>
        <taxon>Gobioidei</taxon>
        <taxon>Gobiidae</taxon>
        <taxon>Oxudercinae</taxon>
        <taxon>Periophthalmus</taxon>
    </lineage>
</organism>
<keyword evidence="5 6" id="KW-0807">Transducer</keyword>
<proteinExistence type="inferred from homology"/>
<keyword evidence="4 7" id="KW-0472">Membrane</keyword>
<dbReference type="SUPFAM" id="SSF81321">
    <property type="entry name" value="Family A G protein-coupled receptor-like"/>
    <property type="match status" value="1"/>
</dbReference>
<protein>
    <recommendedName>
        <fullName evidence="7">Olfactory receptor</fullName>
    </recommendedName>
</protein>
<keyword evidence="2 6" id="KW-0812">Transmembrane</keyword>
<evidence type="ECO:0000313" key="10">
    <source>
        <dbReference type="Proteomes" id="UP000261520"/>
    </source>
</evidence>
<comment type="subcellular location">
    <subcellularLocation>
        <location evidence="7">Cell membrane</location>
        <topology evidence="7">Multi-pass membrane protein</topology>
    </subcellularLocation>
    <subcellularLocation>
        <location evidence="1">Membrane</location>
        <topology evidence="1">Multi-pass membrane protein</topology>
    </subcellularLocation>
</comment>
<dbReference type="PRINTS" id="PR00245">
    <property type="entry name" value="OLFACTORYR"/>
</dbReference>
<evidence type="ECO:0000256" key="1">
    <source>
        <dbReference type="ARBA" id="ARBA00004141"/>
    </source>
</evidence>
<dbReference type="InterPro" id="IPR017452">
    <property type="entry name" value="GPCR_Rhodpsn_7TM"/>
</dbReference>
<keyword evidence="6" id="KW-0675">Receptor</keyword>
<evidence type="ECO:0000256" key="4">
    <source>
        <dbReference type="ARBA" id="ARBA00023136"/>
    </source>
</evidence>
<dbReference type="InterPro" id="IPR000725">
    <property type="entry name" value="Olfact_rcpt"/>
</dbReference>
<dbReference type="GO" id="GO:0004930">
    <property type="term" value="F:G protein-coupled receptor activity"/>
    <property type="evidence" value="ECO:0007669"/>
    <property type="project" value="UniProtKB-KW"/>
</dbReference>
<dbReference type="GO" id="GO:0004984">
    <property type="term" value="F:olfactory receptor activity"/>
    <property type="evidence" value="ECO:0007669"/>
    <property type="project" value="InterPro"/>
</dbReference>
<name>A0A3B3Z980_9GOBI</name>
<dbReference type="Proteomes" id="UP000261520">
    <property type="component" value="Unplaced"/>
</dbReference>
<evidence type="ECO:0000259" key="8">
    <source>
        <dbReference type="PROSITE" id="PS50262"/>
    </source>
</evidence>